<keyword evidence="5" id="KW-0902">Two-component regulatory system</keyword>
<comment type="subcellular location">
    <subcellularLocation>
        <location evidence="1">Cytoplasm</location>
    </subcellularLocation>
</comment>
<evidence type="ECO:0000259" key="12">
    <source>
        <dbReference type="PROSITE" id="PS50110"/>
    </source>
</evidence>
<dbReference type="Proteomes" id="UP001457898">
    <property type="component" value="Unassembled WGS sequence"/>
</dbReference>
<dbReference type="SMART" id="SM00448">
    <property type="entry name" value="REC"/>
    <property type="match status" value="1"/>
</dbReference>
<keyword evidence="7" id="KW-0238">DNA-binding</keyword>
<dbReference type="PANTHER" id="PTHR42713">
    <property type="entry name" value="HISTIDINE KINASE-RELATED"/>
    <property type="match status" value="1"/>
</dbReference>
<evidence type="ECO:0000259" key="11">
    <source>
        <dbReference type="PROSITE" id="PS01124"/>
    </source>
</evidence>
<keyword evidence="4 10" id="KW-0597">Phosphoprotein</keyword>
<dbReference type="PROSITE" id="PS00041">
    <property type="entry name" value="HTH_ARAC_FAMILY_1"/>
    <property type="match status" value="1"/>
</dbReference>
<gene>
    <name evidence="13" type="ORF">WMO65_23765</name>
</gene>
<accession>A0ABV1DUE0</accession>
<dbReference type="InterPro" id="IPR018060">
    <property type="entry name" value="HTH_AraC"/>
</dbReference>
<dbReference type="InterPro" id="IPR009057">
    <property type="entry name" value="Homeodomain-like_sf"/>
</dbReference>
<evidence type="ECO:0000313" key="14">
    <source>
        <dbReference type="Proteomes" id="UP001457898"/>
    </source>
</evidence>
<evidence type="ECO:0000256" key="7">
    <source>
        <dbReference type="ARBA" id="ARBA00023125"/>
    </source>
</evidence>
<evidence type="ECO:0000256" key="10">
    <source>
        <dbReference type="PROSITE-ProRule" id="PRU00169"/>
    </source>
</evidence>
<dbReference type="SMART" id="SM00342">
    <property type="entry name" value="HTH_ARAC"/>
    <property type="match status" value="1"/>
</dbReference>
<evidence type="ECO:0000313" key="13">
    <source>
        <dbReference type="EMBL" id="MEQ2434016.1"/>
    </source>
</evidence>
<dbReference type="Pfam" id="PF12833">
    <property type="entry name" value="HTH_18"/>
    <property type="match status" value="1"/>
</dbReference>
<dbReference type="Gene3D" id="3.40.50.2300">
    <property type="match status" value="1"/>
</dbReference>
<dbReference type="SUPFAM" id="SSF46689">
    <property type="entry name" value="Homeodomain-like"/>
    <property type="match status" value="1"/>
</dbReference>
<evidence type="ECO:0000256" key="8">
    <source>
        <dbReference type="ARBA" id="ARBA00023163"/>
    </source>
</evidence>
<dbReference type="Gene3D" id="1.10.10.60">
    <property type="entry name" value="Homeodomain-like"/>
    <property type="match status" value="2"/>
</dbReference>
<dbReference type="InterPro" id="IPR020449">
    <property type="entry name" value="Tscrpt_reg_AraC-type_HTH"/>
</dbReference>
<dbReference type="RefSeq" id="WP_148392514.1">
    <property type="nucleotide sequence ID" value="NZ_JBBMFP010000032.1"/>
</dbReference>
<evidence type="ECO:0000256" key="2">
    <source>
        <dbReference type="ARBA" id="ARBA00018672"/>
    </source>
</evidence>
<feature type="domain" description="HTH araC/xylS-type" evidence="11">
    <location>
        <begin position="404"/>
        <end position="502"/>
    </location>
</feature>
<evidence type="ECO:0000256" key="5">
    <source>
        <dbReference type="ARBA" id="ARBA00023012"/>
    </source>
</evidence>
<dbReference type="InterPro" id="IPR001789">
    <property type="entry name" value="Sig_transdc_resp-reg_receiver"/>
</dbReference>
<dbReference type="CDD" id="cd17536">
    <property type="entry name" value="REC_YesN-like"/>
    <property type="match status" value="1"/>
</dbReference>
<dbReference type="SUPFAM" id="SSF52172">
    <property type="entry name" value="CheY-like"/>
    <property type="match status" value="1"/>
</dbReference>
<evidence type="ECO:0000256" key="6">
    <source>
        <dbReference type="ARBA" id="ARBA00023015"/>
    </source>
</evidence>
<comment type="caution">
    <text evidence="13">The sequence shown here is derived from an EMBL/GenBank/DDBJ whole genome shotgun (WGS) entry which is preliminary data.</text>
</comment>
<dbReference type="PROSITE" id="PS50110">
    <property type="entry name" value="RESPONSE_REGULATORY"/>
    <property type="match status" value="1"/>
</dbReference>
<feature type="modified residue" description="4-aspartylphosphate" evidence="10">
    <location>
        <position position="54"/>
    </location>
</feature>
<evidence type="ECO:0000256" key="4">
    <source>
        <dbReference type="ARBA" id="ARBA00022553"/>
    </source>
</evidence>
<protein>
    <recommendedName>
        <fullName evidence="2">Stage 0 sporulation protein A homolog</fullName>
    </recommendedName>
</protein>
<dbReference type="PROSITE" id="PS01124">
    <property type="entry name" value="HTH_ARAC_FAMILY_2"/>
    <property type="match status" value="1"/>
</dbReference>
<keyword evidence="14" id="KW-1185">Reference proteome</keyword>
<reference evidence="13 14" key="1">
    <citation type="submission" date="2024-03" db="EMBL/GenBank/DDBJ databases">
        <title>Human intestinal bacterial collection.</title>
        <authorList>
            <person name="Pauvert C."/>
            <person name="Hitch T.C.A."/>
            <person name="Clavel T."/>
        </authorList>
    </citation>
    <scope>NUCLEOTIDE SEQUENCE [LARGE SCALE GENOMIC DNA]</scope>
    <source>
        <strain evidence="13 14">CLA-SR-H028</strain>
    </source>
</reference>
<comment type="function">
    <text evidence="9">May play the central regulatory role in sporulation. It may be an element of the effector pathway responsible for the activation of sporulation genes in response to nutritional stress. Spo0A may act in concert with spo0H (a sigma factor) to control the expression of some genes that are critical to the sporulation process.</text>
</comment>
<keyword evidence="6" id="KW-0805">Transcription regulation</keyword>
<keyword evidence="8" id="KW-0804">Transcription</keyword>
<dbReference type="EMBL" id="JBBMFP010000032">
    <property type="protein sequence ID" value="MEQ2434016.1"/>
    <property type="molecule type" value="Genomic_DNA"/>
</dbReference>
<dbReference type="InterPro" id="IPR011006">
    <property type="entry name" value="CheY-like_superfamily"/>
</dbReference>
<dbReference type="InterPro" id="IPR051552">
    <property type="entry name" value="HptR"/>
</dbReference>
<proteinExistence type="predicted"/>
<sequence>MYRLMIADDEDDERMGIKFLMKKCGFGFDITEAADGREALEKLKESAVDILFTDVKMPFMNGLELSAKARELIPEIQIIFFSGYDDFDYVKQALSLQAVDYILKPVNPEEFEKTIRLVVERMEQKNALLQQNQQAQKSYILSRLLNKMPYDKLKGKYLDKDLAFLEKYTRMILMEFEDEFFGNRAEDIYELQDKIREQHKLPFDMIDLNPSQGILLLKGGEYTEKEYRQLAQCIHLLVEKEYQEQCYFSVSPPLLKPQDIGVVYAQAEGYLEDRFFYKGIYVYPVDENKREVEANSEKEEQFLREIERDVKCKDGYSLRKNVEQLIEKCRNNSFQSYIYTRFICANLLKILFLGLPGEDEQLIANVEQLYTYSSFQDIEFLLEQVLKKLEEKMTVEESPNHVISIVEQYIRRHYMEGLSLDILADKVYLTPHYLSSIFSQEKGIGINRYIKNVRMEKARELLLGTNMKISDICRMVGYSNLSYFCKAFRNEYGITPEKYREH</sequence>
<name>A0ABV1DUE0_9FIRM</name>
<dbReference type="Pfam" id="PF00072">
    <property type="entry name" value="Response_reg"/>
    <property type="match status" value="1"/>
</dbReference>
<dbReference type="PANTHER" id="PTHR42713:SF3">
    <property type="entry name" value="TRANSCRIPTIONAL REGULATORY PROTEIN HPTR"/>
    <property type="match status" value="1"/>
</dbReference>
<dbReference type="InterPro" id="IPR018062">
    <property type="entry name" value="HTH_AraC-typ_CS"/>
</dbReference>
<evidence type="ECO:0000256" key="9">
    <source>
        <dbReference type="ARBA" id="ARBA00024867"/>
    </source>
</evidence>
<keyword evidence="3" id="KW-0963">Cytoplasm</keyword>
<evidence type="ECO:0000256" key="3">
    <source>
        <dbReference type="ARBA" id="ARBA00022490"/>
    </source>
</evidence>
<evidence type="ECO:0000256" key="1">
    <source>
        <dbReference type="ARBA" id="ARBA00004496"/>
    </source>
</evidence>
<dbReference type="PRINTS" id="PR00032">
    <property type="entry name" value="HTHARAC"/>
</dbReference>
<feature type="domain" description="Response regulatory" evidence="12">
    <location>
        <begin position="3"/>
        <end position="119"/>
    </location>
</feature>
<organism evidence="13 14">
    <name type="scientific">Blautia caccae</name>
    <dbReference type="NCBI Taxonomy" id="3133175"/>
    <lineage>
        <taxon>Bacteria</taxon>
        <taxon>Bacillati</taxon>
        <taxon>Bacillota</taxon>
        <taxon>Clostridia</taxon>
        <taxon>Lachnospirales</taxon>
        <taxon>Lachnospiraceae</taxon>
        <taxon>Blautia</taxon>
    </lineage>
</organism>